<keyword evidence="2" id="KW-0812">Transmembrane</keyword>
<feature type="coiled-coil region" evidence="1">
    <location>
        <begin position="47"/>
        <end position="74"/>
    </location>
</feature>
<protein>
    <submittedName>
        <fullName evidence="3">PilN domain-containing protein</fullName>
    </submittedName>
</protein>
<keyword evidence="4" id="KW-1185">Reference proteome</keyword>
<evidence type="ECO:0000256" key="2">
    <source>
        <dbReference type="SAM" id="Phobius"/>
    </source>
</evidence>
<dbReference type="RefSeq" id="WP_390276124.1">
    <property type="nucleotide sequence ID" value="NZ_JBHRYH010000002.1"/>
</dbReference>
<dbReference type="InterPro" id="IPR052534">
    <property type="entry name" value="Extracell_DNA_Util/SecSys_Comp"/>
</dbReference>
<comment type="caution">
    <text evidence="3">The sequence shown here is derived from an EMBL/GenBank/DDBJ whole genome shotgun (WGS) entry which is preliminary data.</text>
</comment>
<dbReference type="Pfam" id="PF05137">
    <property type="entry name" value="PilN"/>
    <property type="match status" value="1"/>
</dbReference>
<evidence type="ECO:0000256" key="1">
    <source>
        <dbReference type="SAM" id="Coils"/>
    </source>
</evidence>
<keyword evidence="2" id="KW-1133">Transmembrane helix</keyword>
<dbReference type="EMBL" id="JBHRYH010000002">
    <property type="protein sequence ID" value="MFC3624733.1"/>
    <property type="molecule type" value="Genomic_DNA"/>
</dbReference>
<dbReference type="InterPro" id="IPR007813">
    <property type="entry name" value="PilN"/>
</dbReference>
<evidence type="ECO:0000313" key="4">
    <source>
        <dbReference type="Proteomes" id="UP001595636"/>
    </source>
</evidence>
<accession>A0ABV7TP91</accession>
<gene>
    <name evidence="3" type="ORF">ACFOKJ_01045</name>
</gene>
<proteinExistence type="predicted"/>
<dbReference type="PANTHER" id="PTHR40278:SF2">
    <property type="entry name" value="TYPE IV PILUS INNER MEMBRANE COMPONENT PILN"/>
    <property type="match status" value="1"/>
</dbReference>
<sequence>MIRINLLPHREQKRAAHRKRFQRILAGSVIAVLAVLGGTYLTLDSWTTSQQARNSRLQQEIDHLNAQLKDIDMLRQKRAALLTRQQLIEKLQTERGQAVHIFDDLIRVIPEGVYLRSFSQNGQSISLAGSALSSARVSLLMRNLSSSKVFADPVLVEVAATTENSIRASRFSLNVSLRNNTPPQGEKK</sequence>
<dbReference type="Proteomes" id="UP001595636">
    <property type="component" value="Unassembled WGS sequence"/>
</dbReference>
<name>A0ABV7TP91_9NEIS</name>
<evidence type="ECO:0000313" key="3">
    <source>
        <dbReference type="EMBL" id="MFC3624733.1"/>
    </source>
</evidence>
<keyword evidence="1" id="KW-0175">Coiled coil</keyword>
<dbReference type="PANTHER" id="PTHR40278">
    <property type="entry name" value="DNA UTILIZATION PROTEIN HOFN"/>
    <property type="match status" value="1"/>
</dbReference>
<feature type="transmembrane region" description="Helical" evidence="2">
    <location>
        <begin position="21"/>
        <end position="43"/>
    </location>
</feature>
<organism evidence="3 4">
    <name type="scientific">Vogesella amnigena</name>
    <dbReference type="NCBI Taxonomy" id="1507449"/>
    <lineage>
        <taxon>Bacteria</taxon>
        <taxon>Pseudomonadati</taxon>
        <taxon>Pseudomonadota</taxon>
        <taxon>Betaproteobacteria</taxon>
        <taxon>Neisseriales</taxon>
        <taxon>Chromobacteriaceae</taxon>
        <taxon>Vogesella</taxon>
    </lineage>
</organism>
<reference evidence="4" key="1">
    <citation type="journal article" date="2019" name="Int. J. Syst. Evol. Microbiol.">
        <title>The Global Catalogue of Microorganisms (GCM) 10K type strain sequencing project: providing services to taxonomists for standard genome sequencing and annotation.</title>
        <authorList>
            <consortium name="The Broad Institute Genomics Platform"/>
            <consortium name="The Broad Institute Genome Sequencing Center for Infectious Disease"/>
            <person name="Wu L."/>
            <person name="Ma J."/>
        </authorList>
    </citation>
    <scope>NUCLEOTIDE SEQUENCE [LARGE SCALE GENOMIC DNA]</scope>
    <source>
        <strain evidence="4">KCTC 42195</strain>
    </source>
</reference>
<keyword evidence="2" id="KW-0472">Membrane</keyword>